<feature type="signal peptide" evidence="1">
    <location>
        <begin position="1"/>
        <end position="26"/>
    </location>
</feature>
<reference evidence="2 3" key="1">
    <citation type="submission" date="2021-07" db="EMBL/GenBank/DDBJ databases">
        <title>Actinomadura sp. PM05-2 isolated from lichen.</title>
        <authorList>
            <person name="Somphong A."/>
            <person name="Phongsopitanun W."/>
            <person name="Tanasupawat S."/>
            <person name="Peongsungnone V."/>
        </authorList>
    </citation>
    <scope>NUCLEOTIDE SEQUENCE [LARGE SCALE GENOMIC DNA]</scope>
    <source>
        <strain evidence="2 3">PM05-2</strain>
    </source>
</reference>
<dbReference type="RefSeq" id="WP_220162937.1">
    <property type="nucleotide sequence ID" value="NZ_JAIBOA010000002.1"/>
</dbReference>
<accession>A0ABS7FNY0</accession>
<feature type="chain" id="PRO_5046426358" evidence="1">
    <location>
        <begin position="27"/>
        <end position="117"/>
    </location>
</feature>
<evidence type="ECO:0000313" key="3">
    <source>
        <dbReference type="Proteomes" id="UP000774570"/>
    </source>
</evidence>
<dbReference type="Proteomes" id="UP000774570">
    <property type="component" value="Unassembled WGS sequence"/>
</dbReference>
<evidence type="ECO:0000256" key="1">
    <source>
        <dbReference type="SAM" id="SignalP"/>
    </source>
</evidence>
<proteinExistence type="predicted"/>
<dbReference type="EMBL" id="JAIBOA010000002">
    <property type="protein sequence ID" value="MBW8481283.1"/>
    <property type="molecule type" value="Genomic_DNA"/>
</dbReference>
<organism evidence="2 3">
    <name type="scientific">Actinomadura parmotrematis</name>
    <dbReference type="NCBI Taxonomy" id="2864039"/>
    <lineage>
        <taxon>Bacteria</taxon>
        <taxon>Bacillati</taxon>
        <taxon>Actinomycetota</taxon>
        <taxon>Actinomycetes</taxon>
        <taxon>Streptosporangiales</taxon>
        <taxon>Thermomonosporaceae</taxon>
        <taxon>Actinomadura</taxon>
    </lineage>
</organism>
<sequence>MSKFVKAAVWAALVTGFALPSADALGKTATLSGRVSQWAPAAGKAGRTGLQDLGKKQWVKGEYNRYSSGGKKKTLWNKSGYRTKVYSGNGSRITKIHPCEEYDWKPDKCTAWVKVKG</sequence>
<name>A0ABS7FNY0_9ACTN</name>
<evidence type="ECO:0000313" key="2">
    <source>
        <dbReference type="EMBL" id="MBW8481283.1"/>
    </source>
</evidence>
<keyword evidence="3" id="KW-1185">Reference proteome</keyword>
<keyword evidence="1" id="KW-0732">Signal</keyword>
<comment type="caution">
    <text evidence="2">The sequence shown here is derived from an EMBL/GenBank/DDBJ whole genome shotgun (WGS) entry which is preliminary data.</text>
</comment>
<protein>
    <submittedName>
        <fullName evidence="2">Uncharacterized protein</fullName>
    </submittedName>
</protein>
<gene>
    <name evidence="2" type="ORF">K1Y72_02795</name>
</gene>